<name>A0ABX0LCB9_9NEIS</name>
<proteinExistence type="predicted"/>
<gene>
    <name evidence="2" type="ORF">HA052_18840</name>
</gene>
<reference evidence="2 3" key="1">
    <citation type="submission" date="2020-03" db="EMBL/GenBank/DDBJ databases">
        <title>Draft genome sequence of environmentally isolated cultures.</title>
        <authorList>
            <person name="Wilson H.S."/>
            <person name="De Leon M.E."/>
        </authorList>
    </citation>
    <scope>NUCLEOTIDE SEQUENCE [LARGE SCALE GENOMIC DNA]</scope>
    <source>
        <strain evidence="2 3">HSC-31F16</strain>
    </source>
</reference>
<protein>
    <recommendedName>
        <fullName evidence="1">HTH psq-type domain-containing protein</fullName>
    </recommendedName>
</protein>
<sequence length="29" mass="3576">MSISKLCRWFDVPRRTVYYRLQKAVSMLQ</sequence>
<dbReference type="InterPro" id="IPR007889">
    <property type="entry name" value="HTH_Psq"/>
</dbReference>
<accession>A0ABX0LCB9</accession>
<dbReference type="Pfam" id="PF05225">
    <property type="entry name" value="HTH_psq"/>
    <property type="match status" value="1"/>
</dbReference>
<keyword evidence="3" id="KW-1185">Reference proteome</keyword>
<evidence type="ECO:0000259" key="1">
    <source>
        <dbReference type="Pfam" id="PF05225"/>
    </source>
</evidence>
<feature type="domain" description="HTH psq-type" evidence="1">
    <location>
        <begin position="1"/>
        <end position="26"/>
    </location>
</feature>
<comment type="caution">
    <text evidence="2">The sequence shown here is derived from an EMBL/GenBank/DDBJ whole genome shotgun (WGS) entry which is preliminary data.</text>
</comment>
<organism evidence="2 3">
    <name type="scientific">Chromobacterium fluminis</name>
    <dbReference type="NCBI Taxonomy" id="3044269"/>
    <lineage>
        <taxon>Bacteria</taxon>
        <taxon>Pseudomonadati</taxon>
        <taxon>Pseudomonadota</taxon>
        <taxon>Betaproteobacteria</taxon>
        <taxon>Neisseriales</taxon>
        <taxon>Chromobacteriaceae</taxon>
        <taxon>Chromobacterium</taxon>
    </lineage>
</organism>
<dbReference type="Proteomes" id="UP001515641">
    <property type="component" value="Unassembled WGS sequence"/>
</dbReference>
<evidence type="ECO:0000313" key="3">
    <source>
        <dbReference type="Proteomes" id="UP001515641"/>
    </source>
</evidence>
<dbReference type="EMBL" id="JAAOMA010000031">
    <property type="protein sequence ID" value="NHR07251.1"/>
    <property type="molecule type" value="Genomic_DNA"/>
</dbReference>
<evidence type="ECO:0000313" key="2">
    <source>
        <dbReference type="EMBL" id="NHR07251.1"/>
    </source>
</evidence>